<sequence>MDLPKIGQTDKNMHWLFFHYTVSYHIKSAMTDVSTTELLAQISQTSPGNATKESGSKEAQEYYDYSAAPVSPQFYAPQQFSPSYYAQPGYPLIPSQLSRFTPDSSSYYPRERYSSTPPTRQFSLPYASYRPPLGSDLQSGVDASQKAILAKIGEESESFASRSRKADSKSDGPLERLLSKFATQLPRIAQSVMEIGVSGTGVGTTPVFSKVPDAREREIPPQPIGSMTLIEEASTDRDVFASTERSPYGTAAVVNSMPDPASIFSFGDLLSSFTKNSSNNNGKVEKEQEIEAETVYDMRTLRGTPILKSIDEEPETEPKFPNSKPNGPASHRSSSGGLMSWLNPLLQGLDAAGNSSTSAPQNPVQTKNDESETDPADNLLASLVAGKMPKIDWLKTILGPKSSGDSGNALAQLFGNGGGLKSLLGSGLDDQPIITSDRNIPGRWSRK</sequence>
<keyword evidence="3" id="KW-1185">Reference proteome</keyword>
<comment type="caution">
    <text evidence="2">The sequence shown here is derived from an EMBL/GenBank/DDBJ whole genome shotgun (WGS) entry which is preliminary data.</text>
</comment>
<organism evidence="2 3">
    <name type="scientific">Ditylenchus destructor</name>
    <dbReference type="NCBI Taxonomy" id="166010"/>
    <lineage>
        <taxon>Eukaryota</taxon>
        <taxon>Metazoa</taxon>
        <taxon>Ecdysozoa</taxon>
        <taxon>Nematoda</taxon>
        <taxon>Chromadorea</taxon>
        <taxon>Rhabditida</taxon>
        <taxon>Tylenchina</taxon>
        <taxon>Tylenchomorpha</taxon>
        <taxon>Sphaerularioidea</taxon>
        <taxon>Anguinidae</taxon>
        <taxon>Anguininae</taxon>
        <taxon>Ditylenchus</taxon>
    </lineage>
</organism>
<dbReference type="EMBL" id="JAKKPZ010000001">
    <property type="protein sequence ID" value="KAI1729356.1"/>
    <property type="molecule type" value="Genomic_DNA"/>
</dbReference>
<feature type="compositionally biased region" description="Low complexity" evidence="1">
    <location>
        <begin position="104"/>
        <end position="118"/>
    </location>
</feature>
<feature type="compositionally biased region" description="Polar residues" evidence="1">
    <location>
        <begin position="353"/>
        <end position="366"/>
    </location>
</feature>
<evidence type="ECO:0000313" key="3">
    <source>
        <dbReference type="Proteomes" id="UP001201812"/>
    </source>
</evidence>
<protein>
    <submittedName>
        <fullName evidence="2">Uncharacterized protein</fullName>
    </submittedName>
</protein>
<evidence type="ECO:0000313" key="2">
    <source>
        <dbReference type="EMBL" id="KAI1729356.1"/>
    </source>
</evidence>
<reference evidence="2" key="1">
    <citation type="submission" date="2022-01" db="EMBL/GenBank/DDBJ databases">
        <title>Genome Sequence Resource for Two Populations of Ditylenchus destructor, the Migratory Endoparasitic Phytonematode.</title>
        <authorList>
            <person name="Zhang H."/>
            <person name="Lin R."/>
            <person name="Xie B."/>
        </authorList>
    </citation>
    <scope>NUCLEOTIDE SEQUENCE</scope>
    <source>
        <strain evidence="2">BazhouSP</strain>
    </source>
</reference>
<feature type="region of interest" description="Disordered" evidence="1">
    <location>
        <begin position="425"/>
        <end position="447"/>
    </location>
</feature>
<evidence type="ECO:0000256" key="1">
    <source>
        <dbReference type="SAM" id="MobiDB-lite"/>
    </source>
</evidence>
<feature type="region of interest" description="Disordered" evidence="1">
    <location>
        <begin position="349"/>
        <end position="374"/>
    </location>
</feature>
<feature type="region of interest" description="Disordered" evidence="1">
    <location>
        <begin position="305"/>
        <end position="337"/>
    </location>
</feature>
<proteinExistence type="predicted"/>
<dbReference type="Proteomes" id="UP001201812">
    <property type="component" value="Unassembled WGS sequence"/>
</dbReference>
<feature type="region of interest" description="Disordered" evidence="1">
    <location>
        <begin position="103"/>
        <end position="126"/>
    </location>
</feature>
<accession>A0AAD4NH28</accession>
<dbReference type="AlphaFoldDB" id="A0AAD4NH28"/>
<gene>
    <name evidence="2" type="ORF">DdX_01593</name>
</gene>
<name>A0AAD4NH28_9BILA</name>